<keyword evidence="3 4" id="KW-0378">Hydrolase</keyword>
<evidence type="ECO:0000256" key="4">
    <source>
        <dbReference type="RuleBase" id="RU003684"/>
    </source>
</evidence>
<proteinExistence type="inferred from homology"/>
<dbReference type="Pfam" id="PF00491">
    <property type="entry name" value="Arginase"/>
    <property type="match status" value="1"/>
</dbReference>
<evidence type="ECO:0000256" key="3">
    <source>
        <dbReference type="ARBA" id="ARBA00022801"/>
    </source>
</evidence>
<dbReference type="PROSITE" id="PS01053">
    <property type="entry name" value="ARGINASE_1"/>
    <property type="match status" value="1"/>
</dbReference>
<dbReference type="Proteomes" id="UP000830835">
    <property type="component" value="Unassembled WGS sequence"/>
</dbReference>
<comment type="caution">
    <text evidence="5">The sequence shown here is derived from an EMBL/GenBank/DDBJ whole genome shotgun (WGS) entry which is preliminary data.</text>
</comment>
<organism evidence="5 6">
    <name type="scientific">Thermostichus vulcanus str. 'Rupite'</name>
    <dbReference type="NCBI Taxonomy" id="2813851"/>
    <lineage>
        <taxon>Bacteria</taxon>
        <taxon>Bacillati</taxon>
        <taxon>Cyanobacteriota</taxon>
        <taxon>Cyanophyceae</taxon>
        <taxon>Thermostichales</taxon>
        <taxon>Thermostichaceae</taxon>
        <taxon>Thermostichus</taxon>
    </lineage>
</organism>
<dbReference type="RefSeq" id="WP_244350201.1">
    <property type="nucleotide sequence ID" value="NZ_JAFIRA010000017.1"/>
</dbReference>
<keyword evidence="6" id="KW-1185">Reference proteome</keyword>
<gene>
    <name evidence="5" type="primary">speB</name>
    <name evidence="5" type="ORF">JX360_08385</name>
</gene>
<evidence type="ECO:0000313" key="6">
    <source>
        <dbReference type="Proteomes" id="UP000830835"/>
    </source>
</evidence>
<dbReference type="EC" id="3.5.3.11" evidence="5"/>
<comment type="similarity">
    <text evidence="1">Belongs to the arginase family. Agmatinase subfamily.</text>
</comment>
<accession>A0ABT0CAZ6</accession>
<evidence type="ECO:0000256" key="1">
    <source>
        <dbReference type="ARBA" id="ARBA00009227"/>
    </source>
</evidence>
<dbReference type="EMBL" id="JAFIRA010000017">
    <property type="protein sequence ID" value="MCJ2542921.1"/>
    <property type="molecule type" value="Genomic_DNA"/>
</dbReference>
<keyword evidence="2" id="KW-0479">Metal-binding</keyword>
<evidence type="ECO:0000256" key="2">
    <source>
        <dbReference type="ARBA" id="ARBA00022723"/>
    </source>
</evidence>
<dbReference type="Gene3D" id="3.40.800.10">
    <property type="entry name" value="Ureohydrolase domain"/>
    <property type="match status" value="1"/>
</dbReference>
<dbReference type="GO" id="GO:0008783">
    <property type="term" value="F:agmatinase activity"/>
    <property type="evidence" value="ECO:0007669"/>
    <property type="project" value="UniProtKB-EC"/>
</dbReference>
<dbReference type="PROSITE" id="PS51409">
    <property type="entry name" value="ARGINASE_2"/>
    <property type="match status" value="1"/>
</dbReference>
<dbReference type="InterPro" id="IPR020855">
    <property type="entry name" value="Ureohydrolase_Mn_BS"/>
</dbReference>
<dbReference type="PANTHER" id="PTHR11358:SF26">
    <property type="entry name" value="GUANIDINO ACID HYDROLASE, MITOCHONDRIAL"/>
    <property type="match status" value="1"/>
</dbReference>
<dbReference type="PIRSF" id="PIRSF036979">
    <property type="entry name" value="Arginase"/>
    <property type="match status" value="1"/>
</dbReference>
<dbReference type="PANTHER" id="PTHR11358">
    <property type="entry name" value="ARGINASE/AGMATINASE"/>
    <property type="match status" value="1"/>
</dbReference>
<dbReference type="NCBIfam" id="TIGR01230">
    <property type="entry name" value="agmatinase"/>
    <property type="match status" value="1"/>
</dbReference>
<dbReference type="InterPro" id="IPR006035">
    <property type="entry name" value="Ureohydrolase"/>
</dbReference>
<protein>
    <submittedName>
        <fullName evidence="5">Agmatinase</fullName>
        <ecNumber evidence="5">3.5.3.11</ecNumber>
    </submittedName>
</protein>
<name>A0ABT0CAZ6_THEVL</name>
<reference evidence="5" key="1">
    <citation type="submission" date="2021-02" db="EMBL/GenBank/DDBJ databases">
        <title>The CRISPR/cas machinery reduction and long-range gene transfer in the hot spring cyanobacterium Synechococcus.</title>
        <authorList>
            <person name="Dvorak P."/>
            <person name="Jahodarova E."/>
            <person name="Hasler P."/>
            <person name="Poulickova A."/>
        </authorList>
    </citation>
    <scope>NUCLEOTIDE SEQUENCE</scope>
    <source>
        <strain evidence="5">Rupite</strain>
    </source>
</reference>
<dbReference type="InterPro" id="IPR023696">
    <property type="entry name" value="Ureohydrolase_dom_sf"/>
</dbReference>
<evidence type="ECO:0000313" key="5">
    <source>
        <dbReference type="EMBL" id="MCJ2542921.1"/>
    </source>
</evidence>
<dbReference type="CDD" id="cd11593">
    <property type="entry name" value="Agmatinase-like_2"/>
    <property type="match status" value="1"/>
</dbReference>
<dbReference type="SUPFAM" id="SSF52768">
    <property type="entry name" value="Arginase/deacetylase"/>
    <property type="match status" value="1"/>
</dbReference>
<dbReference type="InterPro" id="IPR005925">
    <property type="entry name" value="Agmatinase-rel"/>
</dbReference>
<sequence length="299" mass="33049">MSRSPVPFLGLPEPEPESAQAILLPVPYEATTSYGKGTAKGPQALLEASAYVEIYDEVRDREPALHPDSPTEISRYWTAPAVEFTDPHEPAMAEIQRRAAEWVKPGQFLLSIGGEHSITGPLIAAHLPHYPDVHVLQIDAHCDLRNSYEGSRYSHASAMARVVEQVDNRLTQVGIRSICAEDRQAIRERRLHTFFAHSLQSKPPQQWIQEVIDTLGPRVYLTVDVDGLDPAVVPATGTPEPGGLGWWETLELIRALGRQRQIVGADVVELAVTGERETDRRSAFTVAKLTYQILAAALE</sequence>